<dbReference type="InterPro" id="IPR025364">
    <property type="entry name" value="DUF4268"/>
</dbReference>
<comment type="caution">
    <text evidence="2">The sequence shown here is derived from an EMBL/GenBank/DDBJ whole genome shotgun (WGS) entry which is preliminary data.</text>
</comment>
<evidence type="ECO:0000259" key="1">
    <source>
        <dbReference type="Pfam" id="PF14088"/>
    </source>
</evidence>
<dbReference type="Proteomes" id="UP000596739">
    <property type="component" value="Unassembled WGS sequence"/>
</dbReference>
<accession>A0ABS1EJF5</accession>
<evidence type="ECO:0000313" key="2">
    <source>
        <dbReference type="EMBL" id="MBK1809498.1"/>
    </source>
</evidence>
<reference evidence="3" key="1">
    <citation type="submission" date="2021-01" db="EMBL/GenBank/DDBJ databases">
        <title>Genome public.</title>
        <authorList>
            <person name="Liu C."/>
            <person name="Sun Q."/>
        </authorList>
    </citation>
    <scope>NUCLEOTIDE SEQUENCE [LARGE SCALE GENOMIC DNA]</scope>
    <source>
        <strain evidence="3">YIM B02505</strain>
    </source>
</reference>
<name>A0ABS1EJF5_9CLOT</name>
<dbReference type="Pfam" id="PF14088">
    <property type="entry name" value="DUF4268"/>
    <property type="match status" value="1"/>
</dbReference>
<feature type="domain" description="DUF4268" evidence="1">
    <location>
        <begin position="11"/>
        <end position="129"/>
    </location>
</feature>
<protein>
    <submittedName>
        <fullName evidence="2">DUF4268 domain-containing protein</fullName>
    </submittedName>
</protein>
<sequence>MNLTYAWAEGRRATKDSWISSSIGKSGISVNVSMAQGARIRVEIYLGHPEQEKNTEWYKLLIGNKGDIDSVFINEQVSWEPLDDAKSSRVAVYCPYQKELVETDTEARNKLFTWISNNMKIMREVAKKYFK</sequence>
<keyword evidence="3" id="KW-1185">Reference proteome</keyword>
<dbReference type="RefSeq" id="WP_200266047.1">
    <property type="nucleotide sequence ID" value="NZ_JAENHN010000007.1"/>
</dbReference>
<evidence type="ECO:0000313" key="3">
    <source>
        <dbReference type="Proteomes" id="UP000596739"/>
    </source>
</evidence>
<proteinExistence type="predicted"/>
<organism evidence="2 3">
    <name type="scientific">Clostridium yunnanense</name>
    <dbReference type="NCBI Taxonomy" id="2800325"/>
    <lineage>
        <taxon>Bacteria</taxon>
        <taxon>Bacillati</taxon>
        <taxon>Bacillota</taxon>
        <taxon>Clostridia</taxon>
        <taxon>Eubacteriales</taxon>
        <taxon>Clostridiaceae</taxon>
        <taxon>Clostridium</taxon>
    </lineage>
</organism>
<dbReference type="EMBL" id="JAENHN010000007">
    <property type="protein sequence ID" value="MBK1809498.1"/>
    <property type="molecule type" value="Genomic_DNA"/>
</dbReference>
<gene>
    <name evidence="2" type="ORF">JHL18_02410</name>
</gene>